<keyword evidence="6 10" id="KW-1133">Transmembrane helix</keyword>
<keyword evidence="3" id="KW-0328">Glycosyltransferase</keyword>
<evidence type="ECO:0000256" key="7">
    <source>
        <dbReference type="ARBA" id="ARBA00023136"/>
    </source>
</evidence>
<dbReference type="InterPro" id="IPR050256">
    <property type="entry name" value="Glycosyltransferase_2"/>
</dbReference>
<evidence type="ECO:0000256" key="5">
    <source>
        <dbReference type="ARBA" id="ARBA00022692"/>
    </source>
</evidence>
<dbReference type="EMBL" id="BBMR01000011">
    <property type="protein sequence ID" value="GAL22044.1"/>
    <property type="molecule type" value="Genomic_DNA"/>
</dbReference>
<keyword evidence="13" id="KW-1185">Reference proteome</keyword>
<dbReference type="AlphaFoldDB" id="A0A090S6D1"/>
<protein>
    <submittedName>
        <fullName evidence="12">Glycosyltransferase</fullName>
    </submittedName>
</protein>
<dbReference type="Pfam" id="PF00535">
    <property type="entry name" value="Glycos_transf_2"/>
    <property type="match status" value="1"/>
</dbReference>
<keyword evidence="4 12" id="KW-0808">Transferase</keyword>
<comment type="subcellular location">
    <subcellularLocation>
        <location evidence="1">Cell membrane</location>
        <topology evidence="1">Multi-pass membrane protein</topology>
    </subcellularLocation>
</comment>
<dbReference type="Gene3D" id="3.90.550.10">
    <property type="entry name" value="Spore Coat Polysaccharide Biosynthesis Protein SpsA, Chain A"/>
    <property type="match status" value="1"/>
</dbReference>
<dbReference type="InterPro" id="IPR001173">
    <property type="entry name" value="Glyco_trans_2-like"/>
</dbReference>
<organism evidence="12 13">
    <name type="scientific">Vibrio maritimus</name>
    <dbReference type="NCBI Taxonomy" id="990268"/>
    <lineage>
        <taxon>Bacteria</taxon>
        <taxon>Pseudomonadati</taxon>
        <taxon>Pseudomonadota</taxon>
        <taxon>Gammaproteobacteria</taxon>
        <taxon>Vibrionales</taxon>
        <taxon>Vibrionaceae</taxon>
        <taxon>Vibrio</taxon>
    </lineage>
</organism>
<evidence type="ECO:0000256" key="8">
    <source>
        <dbReference type="ARBA" id="ARBA00038152"/>
    </source>
</evidence>
<evidence type="ECO:0000313" key="12">
    <source>
        <dbReference type="EMBL" id="GAL22044.1"/>
    </source>
</evidence>
<dbReference type="OrthoDB" id="9811884at2"/>
<proteinExistence type="inferred from homology"/>
<name>A0A090S6D1_9VIBR</name>
<dbReference type="PANTHER" id="PTHR48090:SF1">
    <property type="entry name" value="PROPHAGE BACTOPRENOL GLUCOSYL TRANSFERASE HOMOLOG"/>
    <property type="match status" value="1"/>
</dbReference>
<dbReference type="Proteomes" id="UP000029228">
    <property type="component" value="Unassembled WGS sequence"/>
</dbReference>
<evidence type="ECO:0000256" key="9">
    <source>
        <dbReference type="SAM" id="MobiDB-lite"/>
    </source>
</evidence>
<evidence type="ECO:0000256" key="1">
    <source>
        <dbReference type="ARBA" id="ARBA00004651"/>
    </source>
</evidence>
<dbReference type="CDD" id="cd04187">
    <property type="entry name" value="DPM1_like_bac"/>
    <property type="match status" value="1"/>
</dbReference>
<reference evidence="12 13" key="1">
    <citation type="submission" date="2014-09" db="EMBL/GenBank/DDBJ databases">
        <title>Vibrio maritimus JCM 19235. (C45) whole genome shotgun sequence.</title>
        <authorList>
            <person name="Sawabe T."/>
            <person name="Meirelles P."/>
            <person name="Nakanishi M."/>
            <person name="Sayaka M."/>
            <person name="Hattori M."/>
            <person name="Ohkuma M."/>
        </authorList>
    </citation>
    <scope>NUCLEOTIDE SEQUENCE [LARGE SCALE GENOMIC DNA]</scope>
    <source>
        <strain evidence="13">JCM19235</strain>
    </source>
</reference>
<keyword evidence="7 10" id="KW-0472">Membrane</keyword>
<feature type="domain" description="Glycosyltransferase 2-like" evidence="11">
    <location>
        <begin position="8"/>
        <end position="170"/>
    </location>
</feature>
<feature type="transmembrane region" description="Helical" evidence="10">
    <location>
        <begin position="232"/>
        <end position="253"/>
    </location>
</feature>
<evidence type="ECO:0000256" key="10">
    <source>
        <dbReference type="SAM" id="Phobius"/>
    </source>
</evidence>
<comment type="similarity">
    <text evidence="8">Belongs to the glycosyltransferase 2 family. GtrB subfamily.</text>
</comment>
<dbReference type="GO" id="GO:0016757">
    <property type="term" value="F:glycosyltransferase activity"/>
    <property type="evidence" value="ECO:0007669"/>
    <property type="project" value="UniProtKB-KW"/>
</dbReference>
<dbReference type="FunFam" id="3.90.550.10:FF:000079">
    <property type="entry name" value="Probable glycosyl transferase"/>
    <property type="match status" value="1"/>
</dbReference>
<evidence type="ECO:0000256" key="4">
    <source>
        <dbReference type="ARBA" id="ARBA00022679"/>
    </source>
</evidence>
<evidence type="ECO:0000313" key="13">
    <source>
        <dbReference type="Proteomes" id="UP000029228"/>
    </source>
</evidence>
<accession>A0A090S6D1</accession>
<evidence type="ECO:0000256" key="3">
    <source>
        <dbReference type="ARBA" id="ARBA00022676"/>
    </source>
</evidence>
<feature type="region of interest" description="Disordered" evidence="9">
    <location>
        <begin position="312"/>
        <end position="333"/>
    </location>
</feature>
<dbReference type="SUPFAM" id="SSF53448">
    <property type="entry name" value="Nucleotide-diphospho-sugar transferases"/>
    <property type="match status" value="1"/>
</dbReference>
<comment type="caution">
    <text evidence="12">The sequence shown here is derived from an EMBL/GenBank/DDBJ whole genome shotgun (WGS) entry which is preliminary data.</text>
</comment>
<feature type="transmembrane region" description="Helical" evidence="10">
    <location>
        <begin position="265"/>
        <end position="290"/>
    </location>
</feature>
<dbReference type="PANTHER" id="PTHR48090">
    <property type="entry name" value="UNDECAPRENYL-PHOSPHATE 4-DEOXY-4-FORMAMIDO-L-ARABINOSE TRANSFERASE-RELATED"/>
    <property type="match status" value="1"/>
</dbReference>
<evidence type="ECO:0000259" key="11">
    <source>
        <dbReference type="Pfam" id="PF00535"/>
    </source>
</evidence>
<evidence type="ECO:0000256" key="2">
    <source>
        <dbReference type="ARBA" id="ARBA00022475"/>
    </source>
</evidence>
<gene>
    <name evidence="12" type="ORF">JCM19235_2738</name>
</gene>
<keyword evidence="2" id="KW-1003">Cell membrane</keyword>
<dbReference type="GO" id="GO:0005886">
    <property type="term" value="C:plasma membrane"/>
    <property type="evidence" value="ECO:0007669"/>
    <property type="project" value="UniProtKB-SubCell"/>
</dbReference>
<dbReference type="InterPro" id="IPR029044">
    <property type="entry name" value="Nucleotide-diphossugar_trans"/>
</dbReference>
<dbReference type="STRING" id="990268.JCM19235_2738"/>
<sequence>MTNTPTISIVCPCYNEEQVVGLFMERISAVLDSTSYSYEIILINDGSKDNTLATLKALQSQYDTIRVVNLSRNFGKEAALTAGLDLARGEVMIPIDADLQDPPELIHDFLKEWEKGFDVVVAKRVDRSTDSWAKKLTAELFYKFHNAVAQVEIPENVGDFRLINRRVVKAIQLLPENQRFMKGIFSWVGFKTSVVEYKREAREAGETSFNGWKLWNFALDGITSFSTAPLRVWLYIGSFISALAFTYGSFTIVKTLIYGIDAPGYASLITVMLFLGGVQLIGIGVMGEYIGRLYMESKRRPTYIVEEDSYIQQSENKHSGEITNSGENHDPSA</sequence>
<keyword evidence="5 10" id="KW-0812">Transmembrane</keyword>
<evidence type="ECO:0000256" key="6">
    <source>
        <dbReference type="ARBA" id="ARBA00022989"/>
    </source>
</evidence>